<protein>
    <submittedName>
        <fullName evidence="3">Glucosamine-6-phosphate deaminase</fullName>
    </submittedName>
</protein>
<evidence type="ECO:0000313" key="3">
    <source>
        <dbReference type="EMBL" id="MBO1266092.1"/>
    </source>
</evidence>
<proteinExistence type="predicted"/>
<name>A0A939HDP9_9CLOT</name>
<dbReference type="InterPro" id="IPR006148">
    <property type="entry name" value="Glc/Gal-6P_isomerase"/>
</dbReference>
<dbReference type="CDD" id="cd01399">
    <property type="entry name" value="GlcN6P_deaminase"/>
    <property type="match status" value="1"/>
</dbReference>
<feature type="domain" description="Glucosamine/galactosamine-6-phosphate isomerase" evidence="2">
    <location>
        <begin position="13"/>
        <end position="237"/>
    </location>
</feature>
<dbReference type="Gene3D" id="3.40.50.1360">
    <property type="match status" value="1"/>
</dbReference>
<dbReference type="GO" id="GO:0005737">
    <property type="term" value="C:cytoplasm"/>
    <property type="evidence" value="ECO:0007669"/>
    <property type="project" value="TreeGrafter"/>
</dbReference>
<gene>
    <name evidence="3" type="ORF">J3A84_13730</name>
</gene>
<dbReference type="PANTHER" id="PTHR11280:SF6">
    <property type="entry name" value="GLUCOSAMINE-6-PHOSPHATE ISOMERASE NAGB"/>
    <property type="match status" value="1"/>
</dbReference>
<dbReference type="InterPro" id="IPR018321">
    <property type="entry name" value="Glucosamine6P_isomerase_CS"/>
</dbReference>
<dbReference type="GO" id="GO:0006043">
    <property type="term" value="P:glucosamine catabolic process"/>
    <property type="evidence" value="ECO:0007669"/>
    <property type="project" value="TreeGrafter"/>
</dbReference>
<keyword evidence="4" id="KW-1185">Reference proteome</keyword>
<evidence type="ECO:0000259" key="2">
    <source>
        <dbReference type="Pfam" id="PF01182"/>
    </source>
</evidence>
<dbReference type="Proteomes" id="UP000664218">
    <property type="component" value="Unassembled WGS sequence"/>
</dbReference>
<dbReference type="InterPro" id="IPR037171">
    <property type="entry name" value="NagB/RpiA_transferase-like"/>
</dbReference>
<accession>A0A939HDP9</accession>
<dbReference type="RefSeq" id="WP_207600619.1">
    <property type="nucleotide sequence ID" value="NZ_JAFNJU010000012.1"/>
</dbReference>
<keyword evidence="1" id="KW-0119">Carbohydrate metabolism</keyword>
<dbReference type="GO" id="GO:0004342">
    <property type="term" value="F:glucosamine-6-phosphate deaminase activity"/>
    <property type="evidence" value="ECO:0007669"/>
    <property type="project" value="InterPro"/>
</dbReference>
<organism evidence="3 4">
    <name type="scientific">Proteiniclasticum aestuarii</name>
    <dbReference type="NCBI Taxonomy" id="2817862"/>
    <lineage>
        <taxon>Bacteria</taxon>
        <taxon>Bacillati</taxon>
        <taxon>Bacillota</taxon>
        <taxon>Clostridia</taxon>
        <taxon>Eubacteriales</taxon>
        <taxon>Clostridiaceae</taxon>
        <taxon>Proteiniclasticum</taxon>
    </lineage>
</organism>
<dbReference type="Pfam" id="PF01182">
    <property type="entry name" value="Glucosamine_iso"/>
    <property type="match status" value="1"/>
</dbReference>
<dbReference type="GO" id="GO:0005975">
    <property type="term" value="P:carbohydrate metabolic process"/>
    <property type="evidence" value="ECO:0007669"/>
    <property type="project" value="InterPro"/>
</dbReference>
<dbReference type="PROSITE" id="PS01161">
    <property type="entry name" value="GLC_GALNAC_ISOMERASE"/>
    <property type="match status" value="1"/>
</dbReference>
<dbReference type="GO" id="GO:0006046">
    <property type="term" value="P:N-acetylglucosamine catabolic process"/>
    <property type="evidence" value="ECO:0007669"/>
    <property type="project" value="TreeGrafter"/>
</dbReference>
<dbReference type="GO" id="GO:0042802">
    <property type="term" value="F:identical protein binding"/>
    <property type="evidence" value="ECO:0007669"/>
    <property type="project" value="TreeGrafter"/>
</dbReference>
<sequence length="255" mass="29140">MVFDELKVEVFKSRDEMGKKASDDVKRSIKDLLEKQEEVNMVFAAAPSQNDFFDYLTEEKDVEWNRVNAFHMDEYIGLEKTHPSAFSNFLQDKVFKHLPLKSAHFIDGLSDPNQECRRYAELLIENPVDIVIMGIGENGHIAFNDPDVADFNDPEDVKIVVLDEMSRKQQVNDGCFNNIDEVPTHAITLTIPRLLNAKYVYCIVPTERKAQAVKDALYNPISVQCPASILRTKSGSILYLDQDAAMYLEEKDEEN</sequence>
<dbReference type="InterPro" id="IPR004547">
    <property type="entry name" value="Glucosamine6P_isomerase"/>
</dbReference>
<dbReference type="SUPFAM" id="SSF100950">
    <property type="entry name" value="NagB/RpiA/CoA transferase-like"/>
    <property type="match status" value="1"/>
</dbReference>
<reference evidence="3" key="1">
    <citation type="submission" date="2021-03" db="EMBL/GenBank/DDBJ databases">
        <title>Proteiniclasticum marinus sp. nov., isolated from tidal flat sediment.</title>
        <authorList>
            <person name="Namirimu T."/>
            <person name="Yang J.-A."/>
            <person name="Yang S.-H."/>
            <person name="Kim Y.-J."/>
            <person name="Kwon K.K."/>
        </authorList>
    </citation>
    <scope>NUCLEOTIDE SEQUENCE</scope>
    <source>
        <strain evidence="3">SCR006</strain>
    </source>
</reference>
<dbReference type="EMBL" id="JAFNJU010000012">
    <property type="protein sequence ID" value="MBO1266092.1"/>
    <property type="molecule type" value="Genomic_DNA"/>
</dbReference>
<dbReference type="AlphaFoldDB" id="A0A939HDP9"/>
<comment type="caution">
    <text evidence="3">The sequence shown here is derived from an EMBL/GenBank/DDBJ whole genome shotgun (WGS) entry which is preliminary data.</text>
</comment>
<dbReference type="PANTHER" id="PTHR11280">
    <property type="entry name" value="GLUCOSAMINE-6-PHOSPHATE ISOMERASE"/>
    <property type="match status" value="1"/>
</dbReference>
<evidence type="ECO:0000256" key="1">
    <source>
        <dbReference type="ARBA" id="ARBA00023277"/>
    </source>
</evidence>
<evidence type="ECO:0000313" key="4">
    <source>
        <dbReference type="Proteomes" id="UP000664218"/>
    </source>
</evidence>
<dbReference type="GO" id="GO:0019262">
    <property type="term" value="P:N-acetylneuraminate catabolic process"/>
    <property type="evidence" value="ECO:0007669"/>
    <property type="project" value="TreeGrafter"/>
</dbReference>